<dbReference type="GO" id="GO:0005829">
    <property type="term" value="C:cytosol"/>
    <property type="evidence" value="ECO:0007669"/>
    <property type="project" value="TreeGrafter"/>
</dbReference>
<evidence type="ECO:0000256" key="5">
    <source>
        <dbReference type="ARBA" id="ARBA00022840"/>
    </source>
</evidence>
<dbReference type="CDD" id="cd02020">
    <property type="entry name" value="CMPK"/>
    <property type="match status" value="1"/>
</dbReference>
<dbReference type="OrthoDB" id="9807434at2"/>
<evidence type="ECO:0000256" key="2">
    <source>
        <dbReference type="ARBA" id="ARBA00022679"/>
    </source>
</evidence>
<dbReference type="GO" id="GO:0015949">
    <property type="term" value="P:nucleobase-containing small molecule interconversion"/>
    <property type="evidence" value="ECO:0007669"/>
    <property type="project" value="TreeGrafter"/>
</dbReference>
<gene>
    <name evidence="8" type="primary">cmk</name>
    <name evidence="10" type="ORF">ETP43_05865</name>
</gene>
<evidence type="ECO:0000313" key="11">
    <source>
        <dbReference type="Proteomes" id="UP000290106"/>
    </source>
</evidence>
<comment type="catalytic activity">
    <reaction evidence="6 8">
        <text>dCMP + ATP = dCDP + ADP</text>
        <dbReference type="Rhea" id="RHEA:25094"/>
        <dbReference type="ChEBI" id="CHEBI:30616"/>
        <dbReference type="ChEBI" id="CHEBI:57566"/>
        <dbReference type="ChEBI" id="CHEBI:58593"/>
        <dbReference type="ChEBI" id="CHEBI:456216"/>
        <dbReference type="EC" id="2.7.4.25"/>
    </reaction>
</comment>
<dbReference type="EC" id="2.7.4.25" evidence="8"/>
<evidence type="ECO:0000256" key="6">
    <source>
        <dbReference type="ARBA" id="ARBA00047615"/>
    </source>
</evidence>
<evidence type="ECO:0000259" key="9">
    <source>
        <dbReference type="Pfam" id="PF02224"/>
    </source>
</evidence>
<dbReference type="AlphaFoldDB" id="A0A4Q1RGL9"/>
<reference evidence="10 11" key="1">
    <citation type="submission" date="2019-01" db="EMBL/GenBank/DDBJ databases">
        <title>Blautia sp. nov. KGMB01111 isolated human feces.</title>
        <authorList>
            <person name="Park J.-E."/>
            <person name="Kim J.-S."/>
            <person name="Park S.-H."/>
        </authorList>
    </citation>
    <scope>NUCLEOTIDE SEQUENCE [LARGE SCALE GENOMIC DNA]</scope>
    <source>
        <strain evidence="10 11">KGMB01111</strain>
    </source>
</reference>
<keyword evidence="3 8" id="KW-0547">Nucleotide-binding</keyword>
<dbReference type="GO" id="GO:0005524">
    <property type="term" value="F:ATP binding"/>
    <property type="evidence" value="ECO:0007669"/>
    <property type="project" value="UniProtKB-UniRule"/>
</dbReference>
<evidence type="ECO:0000256" key="4">
    <source>
        <dbReference type="ARBA" id="ARBA00022777"/>
    </source>
</evidence>
<comment type="caution">
    <text evidence="10">The sequence shown here is derived from an EMBL/GenBank/DDBJ whole genome shotgun (WGS) entry which is preliminary data.</text>
</comment>
<evidence type="ECO:0000256" key="8">
    <source>
        <dbReference type="HAMAP-Rule" id="MF_00238"/>
    </source>
</evidence>
<evidence type="ECO:0000256" key="1">
    <source>
        <dbReference type="ARBA" id="ARBA00009427"/>
    </source>
</evidence>
<dbReference type="PANTHER" id="PTHR21299">
    <property type="entry name" value="CYTIDYLATE KINASE/PANTOATE-BETA-ALANINE LIGASE"/>
    <property type="match status" value="1"/>
</dbReference>
<comment type="similarity">
    <text evidence="1 8">Belongs to the cytidylate kinase family. Type 1 subfamily.</text>
</comment>
<dbReference type="Proteomes" id="UP000290106">
    <property type="component" value="Unassembled WGS sequence"/>
</dbReference>
<dbReference type="InterPro" id="IPR027417">
    <property type="entry name" value="P-loop_NTPase"/>
</dbReference>
<comment type="subcellular location">
    <subcellularLocation>
        <location evidence="8">Cytoplasm</location>
    </subcellularLocation>
</comment>
<keyword evidence="5 8" id="KW-0067">ATP-binding</keyword>
<dbReference type="SUPFAM" id="SSF52540">
    <property type="entry name" value="P-loop containing nucleoside triphosphate hydrolases"/>
    <property type="match status" value="1"/>
</dbReference>
<feature type="binding site" evidence="8">
    <location>
        <begin position="9"/>
        <end position="17"/>
    </location>
    <ligand>
        <name>ATP</name>
        <dbReference type="ChEBI" id="CHEBI:30616"/>
    </ligand>
</feature>
<evidence type="ECO:0000256" key="7">
    <source>
        <dbReference type="ARBA" id="ARBA00048478"/>
    </source>
</evidence>
<dbReference type="HAMAP" id="MF_00238">
    <property type="entry name" value="Cytidyl_kinase_type1"/>
    <property type="match status" value="1"/>
</dbReference>
<dbReference type="InterPro" id="IPR011994">
    <property type="entry name" value="Cytidylate_kinase_dom"/>
</dbReference>
<dbReference type="Pfam" id="PF02224">
    <property type="entry name" value="Cytidylate_kin"/>
    <property type="match status" value="1"/>
</dbReference>
<dbReference type="InterPro" id="IPR003136">
    <property type="entry name" value="Cytidylate_kin"/>
</dbReference>
<proteinExistence type="inferred from homology"/>
<evidence type="ECO:0000256" key="3">
    <source>
        <dbReference type="ARBA" id="ARBA00022741"/>
    </source>
</evidence>
<feature type="domain" description="Cytidylate kinase" evidence="9">
    <location>
        <begin position="5"/>
        <end position="218"/>
    </location>
</feature>
<dbReference type="GO" id="GO:0006220">
    <property type="term" value="P:pyrimidine nucleotide metabolic process"/>
    <property type="evidence" value="ECO:0007669"/>
    <property type="project" value="UniProtKB-UniRule"/>
</dbReference>
<dbReference type="NCBIfam" id="TIGR00017">
    <property type="entry name" value="cmk"/>
    <property type="match status" value="1"/>
</dbReference>
<keyword evidence="8" id="KW-0963">Cytoplasm</keyword>
<organism evidence="10 11">
    <name type="scientific">Blautia faecicola</name>
    <dbReference type="NCBI Taxonomy" id="2509240"/>
    <lineage>
        <taxon>Bacteria</taxon>
        <taxon>Bacillati</taxon>
        <taxon>Bacillota</taxon>
        <taxon>Clostridia</taxon>
        <taxon>Lachnospirales</taxon>
        <taxon>Lachnospiraceae</taxon>
        <taxon>Blautia</taxon>
    </lineage>
</organism>
<comment type="catalytic activity">
    <reaction evidence="7 8">
        <text>CMP + ATP = CDP + ADP</text>
        <dbReference type="Rhea" id="RHEA:11600"/>
        <dbReference type="ChEBI" id="CHEBI:30616"/>
        <dbReference type="ChEBI" id="CHEBI:58069"/>
        <dbReference type="ChEBI" id="CHEBI:60377"/>
        <dbReference type="ChEBI" id="CHEBI:456216"/>
        <dbReference type="EC" id="2.7.4.25"/>
    </reaction>
</comment>
<keyword evidence="11" id="KW-1185">Reference proteome</keyword>
<name>A0A4Q1RGL9_9FIRM</name>
<keyword evidence="4 8" id="KW-0418">Kinase</keyword>
<protein>
    <recommendedName>
        <fullName evidence="8">Cytidylate kinase</fullName>
        <shortName evidence="8">CK</shortName>
        <ecNumber evidence="8">2.7.4.25</ecNumber>
    </recommendedName>
    <alternativeName>
        <fullName evidence="8">Cytidine monophosphate kinase</fullName>
        <shortName evidence="8">CMP kinase</shortName>
    </alternativeName>
</protein>
<dbReference type="Gene3D" id="3.40.50.300">
    <property type="entry name" value="P-loop containing nucleotide triphosphate hydrolases"/>
    <property type="match status" value="1"/>
</dbReference>
<dbReference type="GO" id="GO:0036430">
    <property type="term" value="F:CMP kinase activity"/>
    <property type="evidence" value="ECO:0007669"/>
    <property type="project" value="RHEA"/>
</dbReference>
<sequence length="223" mass="24574">MSYAIAIDGPSGAGKSTIAKRVAKELSFIYVDTGAMYRAMALYVLEQNIDPQDQAKVAAACPDIDVTILYEDGVQQVLLNGKNVSTEIRQEIVGNTASKISVIKEVREKLVALQRQLAAKENVVMDGRDIGTQVLPDATVKIYLTASAKERAKRRYLELQEKGMPGELDQIEADIIERDNRDMNREISPLRQAEDAVLVDASFMGIEEVTAAVIAEFEKKKQA</sequence>
<dbReference type="PANTHER" id="PTHR21299:SF2">
    <property type="entry name" value="CYTIDYLATE KINASE"/>
    <property type="match status" value="1"/>
</dbReference>
<evidence type="ECO:0000313" key="10">
    <source>
        <dbReference type="EMBL" id="RXS74786.1"/>
    </source>
</evidence>
<accession>A0A4Q1RGL9</accession>
<dbReference type="GO" id="GO:0036431">
    <property type="term" value="F:dCMP kinase activity"/>
    <property type="evidence" value="ECO:0007669"/>
    <property type="project" value="InterPro"/>
</dbReference>
<dbReference type="EMBL" id="SDKC01000001">
    <property type="protein sequence ID" value="RXS74786.1"/>
    <property type="molecule type" value="Genomic_DNA"/>
</dbReference>
<dbReference type="RefSeq" id="WP_129257366.1">
    <property type="nucleotide sequence ID" value="NZ_DAWBJR010000001.1"/>
</dbReference>
<keyword evidence="2 8" id="KW-0808">Transferase</keyword>